<accession>A0A0E9XL30</accession>
<protein>
    <submittedName>
        <fullName evidence="1">Uncharacterized protein</fullName>
    </submittedName>
</protein>
<reference evidence="1" key="1">
    <citation type="submission" date="2014-11" db="EMBL/GenBank/DDBJ databases">
        <authorList>
            <person name="Amaro Gonzalez C."/>
        </authorList>
    </citation>
    <scope>NUCLEOTIDE SEQUENCE</scope>
</reference>
<name>A0A0E9XL30_ANGAN</name>
<evidence type="ECO:0000313" key="1">
    <source>
        <dbReference type="EMBL" id="JAI02399.1"/>
    </source>
</evidence>
<dbReference type="EMBL" id="GBXM01006179">
    <property type="protein sequence ID" value="JAI02399.1"/>
    <property type="molecule type" value="Transcribed_RNA"/>
</dbReference>
<reference evidence="1" key="2">
    <citation type="journal article" date="2015" name="Fish Shellfish Immunol.">
        <title>Early steps in the European eel (Anguilla anguilla)-Vibrio vulnificus interaction in the gills: Role of the RtxA13 toxin.</title>
        <authorList>
            <person name="Callol A."/>
            <person name="Pajuelo D."/>
            <person name="Ebbesson L."/>
            <person name="Teles M."/>
            <person name="MacKenzie S."/>
            <person name="Amaro C."/>
        </authorList>
    </citation>
    <scope>NUCLEOTIDE SEQUENCE</scope>
</reference>
<sequence>MPYRTTWVTSVRGACQIQGRGNITVNSHNRAYSNLIMEFGKKSNMKNFYHGWMYYTEKPPGAS</sequence>
<proteinExistence type="predicted"/>
<organism evidence="1">
    <name type="scientific">Anguilla anguilla</name>
    <name type="common">European freshwater eel</name>
    <name type="synonym">Muraena anguilla</name>
    <dbReference type="NCBI Taxonomy" id="7936"/>
    <lineage>
        <taxon>Eukaryota</taxon>
        <taxon>Metazoa</taxon>
        <taxon>Chordata</taxon>
        <taxon>Craniata</taxon>
        <taxon>Vertebrata</taxon>
        <taxon>Euteleostomi</taxon>
        <taxon>Actinopterygii</taxon>
        <taxon>Neopterygii</taxon>
        <taxon>Teleostei</taxon>
        <taxon>Anguilliformes</taxon>
        <taxon>Anguillidae</taxon>
        <taxon>Anguilla</taxon>
    </lineage>
</organism>
<dbReference type="AlphaFoldDB" id="A0A0E9XL30"/>